<dbReference type="Pfam" id="PF12937">
    <property type="entry name" value="F-box-like"/>
    <property type="match status" value="1"/>
</dbReference>
<accession>A0A0B7NJ96</accession>
<evidence type="ECO:0000313" key="2">
    <source>
        <dbReference type="EMBL" id="CEP15589.1"/>
    </source>
</evidence>
<dbReference type="InterPro" id="IPR001810">
    <property type="entry name" value="F-box_dom"/>
</dbReference>
<dbReference type="Gene3D" id="3.80.10.10">
    <property type="entry name" value="Ribonuclease Inhibitor"/>
    <property type="match status" value="1"/>
</dbReference>
<dbReference type="OrthoDB" id="2232267at2759"/>
<feature type="domain" description="F-box" evidence="1">
    <location>
        <begin position="27"/>
        <end position="62"/>
    </location>
</feature>
<evidence type="ECO:0000259" key="1">
    <source>
        <dbReference type="Pfam" id="PF12937"/>
    </source>
</evidence>
<dbReference type="SUPFAM" id="SSF81383">
    <property type="entry name" value="F-box domain"/>
    <property type="match status" value="1"/>
</dbReference>
<dbReference type="Gene3D" id="1.20.1280.50">
    <property type="match status" value="1"/>
</dbReference>
<dbReference type="Proteomes" id="UP000054107">
    <property type="component" value="Unassembled WGS sequence"/>
</dbReference>
<reference evidence="2 3" key="1">
    <citation type="submission" date="2014-09" db="EMBL/GenBank/DDBJ databases">
        <authorList>
            <person name="Ellenberger Sabrina"/>
        </authorList>
    </citation>
    <scope>NUCLEOTIDE SEQUENCE [LARGE SCALE GENOMIC DNA]</scope>
    <source>
        <strain evidence="2 3">CBS 412.66</strain>
    </source>
</reference>
<dbReference type="EMBL" id="LN732581">
    <property type="protein sequence ID" value="CEP15589.1"/>
    <property type="molecule type" value="Genomic_DNA"/>
</dbReference>
<organism evidence="2 3">
    <name type="scientific">Parasitella parasitica</name>
    <dbReference type="NCBI Taxonomy" id="35722"/>
    <lineage>
        <taxon>Eukaryota</taxon>
        <taxon>Fungi</taxon>
        <taxon>Fungi incertae sedis</taxon>
        <taxon>Mucoromycota</taxon>
        <taxon>Mucoromycotina</taxon>
        <taxon>Mucoromycetes</taxon>
        <taxon>Mucorales</taxon>
        <taxon>Mucorineae</taxon>
        <taxon>Mucoraceae</taxon>
        <taxon>Parasitella</taxon>
    </lineage>
</organism>
<proteinExistence type="predicted"/>
<keyword evidence="3" id="KW-1185">Reference proteome</keyword>
<dbReference type="InterPro" id="IPR036047">
    <property type="entry name" value="F-box-like_dom_sf"/>
</dbReference>
<name>A0A0B7NJ96_9FUNG</name>
<dbReference type="InterPro" id="IPR032675">
    <property type="entry name" value="LRR_dom_sf"/>
</dbReference>
<dbReference type="AlphaFoldDB" id="A0A0B7NJ96"/>
<evidence type="ECO:0000313" key="3">
    <source>
        <dbReference type="Proteomes" id="UP000054107"/>
    </source>
</evidence>
<gene>
    <name evidence="2" type="primary">PARPA_09824.1 scaffold 39042</name>
</gene>
<sequence>MAFTTITVVVKSSISSTGMTTQSNTISFIPPELWQVIFSYLSARSNYECQRVCKTWYLPARRIFLNHIVLKNRYDLEEFLRCFADTNRLNEAVKKLTIGCAYTMPDRAGLLLQSEAITNLIDRFPNVQTITVSVNCIDLENFTLPHIMTAMLKKWTSLGVFRVNQILLSSEKIKIYLQTVYYLRQRMTELSLYDHEYVTKEMGGPSQFVSMFPRLKHLKIIPQQGSFDSFSDCLTIIQHCGQQLESLDMHSKKENEDKELLAAIRSKDDQEALARIKVLKLTMTSFCINTIRFIIQHFVGLQKVTFGFVYAKVSDWTENQKMIFTSDFLKYLCARREYLLRPLTISYKEEDDYLKRILTSHYTANDKKLDLHTRVILYNNNTQFGYDYNNAVANSSKFSLQLLSTKLQHGKLQRTSYFTHFYNGNNARDILDTFKVSSSAVQATSLTLDLGGMCIFIDSIPHLFYQLLAMAPGISRLFIVWPRNYCENNSIVWPEEDVPNYPCVTYLELTAGLTSWIDMFMLPLVSNMFPALNHLSMQLFSGYWHESSKAFVINLPQTRLTRLYLDVTPVRIQTGNVLKQQITFNEAFFILKVTKLLDHTTTQEFYYRVSLDYLIVSFIEDLEQVEKREYLTVHVIIKNIDYINLNLSQEVYEKQQETPTLLSMDPQKQVQTTVAIL</sequence>
<protein>
    <recommendedName>
        <fullName evidence="1">F-box domain-containing protein</fullName>
    </recommendedName>
</protein>